<evidence type="ECO:0000313" key="2">
    <source>
        <dbReference type="EMBL" id="SJZ72202.1"/>
    </source>
</evidence>
<name>A0A1T4MYY1_9PORP</name>
<protein>
    <recommendedName>
        <fullName evidence="1">Arm DNA-binding domain-containing protein</fullName>
    </recommendedName>
</protein>
<sequence>MRRISFNVLFFIKKTKLLKNGEASVCMRITVDGQRVETNIRKSVDPSS</sequence>
<dbReference type="EMBL" id="FUXE01000008">
    <property type="protein sequence ID" value="SJZ72202.1"/>
    <property type="molecule type" value="Genomic_DNA"/>
</dbReference>
<proteinExistence type="predicted"/>
<keyword evidence="3" id="KW-1185">Reference proteome</keyword>
<feature type="domain" description="Arm DNA-binding" evidence="1">
    <location>
        <begin position="10"/>
        <end position="47"/>
    </location>
</feature>
<dbReference type="Pfam" id="PF17293">
    <property type="entry name" value="Arm-DNA-bind_5"/>
    <property type="match status" value="1"/>
</dbReference>
<dbReference type="Proteomes" id="UP000190121">
    <property type="component" value="Unassembled WGS sequence"/>
</dbReference>
<gene>
    <name evidence="2" type="ORF">SAMN02745171_00953</name>
</gene>
<evidence type="ECO:0000259" key="1">
    <source>
        <dbReference type="Pfam" id="PF17293"/>
    </source>
</evidence>
<dbReference type="InterPro" id="IPR035386">
    <property type="entry name" value="Arm-DNA-bind_5"/>
</dbReference>
<organism evidence="2 3">
    <name type="scientific">Porphyromonas circumdentaria</name>
    <dbReference type="NCBI Taxonomy" id="29524"/>
    <lineage>
        <taxon>Bacteria</taxon>
        <taxon>Pseudomonadati</taxon>
        <taxon>Bacteroidota</taxon>
        <taxon>Bacteroidia</taxon>
        <taxon>Bacteroidales</taxon>
        <taxon>Porphyromonadaceae</taxon>
        <taxon>Porphyromonas</taxon>
    </lineage>
</organism>
<accession>A0A1T4MYY1</accession>
<dbReference type="AlphaFoldDB" id="A0A1T4MYY1"/>
<reference evidence="3" key="1">
    <citation type="submission" date="2017-02" db="EMBL/GenBank/DDBJ databases">
        <authorList>
            <person name="Varghese N."/>
            <person name="Submissions S."/>
        </authorList>
    </citation>
    <scope>NUCLEOTIDE SEQUENCE [LARGE SCALE GENOMIC DNA]</scope>
    <source>
        <strain evidence="3">ATCC 51356</strain>
    </source>
</reference>
<evidence type="ECO:0000313" key="3">
    <source>
        <dbReference type="Proteomes" id="UP000190121"/>
    </source>
</evidence>